<dbReference type="Pfam" id="PF00994">
    <property type="entry name" value="MoCF_biosynth"/>
    <property type="match status" value="1"/>
</dbReference>
<dbReference type="Gene3D" id="3.40.980.10">
    <property type="entry name" value="MoaB/Mog-like domain"/>
    <property type="match status" value="1"/>
</dbReference>
<dbReference type="InterPro" id="IPR001453">
    <property type="entry name" value="MoaB/Mog_dom"/>
</dbReference>
<name>X1Q2I3_9ZZZZ</name>
<gene>
    <name evidence="2" type="ORF">S06H3_39579</name>
</gene>
<dbReference type="SUPFAM" id="SSF53218">
    <property type="entry name" value="Molybdenum cofactor biosynthesis proteins"/>
    <property type="match status" value="1"/>
</dbReference>
<sequence length="85" mass="9022">MQAEIVAIGTELLLGEIVDTNSAWIAQRLTTIGLDLYYTTTVGDNLGRIADALRRGLARSNVVITTGGFGAHRGRRHSPSGGRGD</sequence>
<dbReference type="InterPro" id="IPR050101">
    <property type="entry name" value="CinA"/>
</dbReference>
<dbReference type="InterPro" id="IPR036425">
    <property type="entry name" value="MoaB/Mog-like_dom_sf"/>
</dbReference>
<dbReference type="EMBL" id="BARV01024226">
    <property type="protein sequence ID" value="GAI45295.1"/>
    <property type="molecule type" value="Genomic_DNA"/>
</dbReference>
<feature type="domain" description="MoaB/Mog" evidence="1">
    <location>
        <begin position="4"/>
        <end position="71"/>
    </location>
</feature>
<reference evidence="2" key="1">
    <citation type="journal article" date="2014" name="Front. Microbiol.">
        <title>High frequency of phylogenetically diverse reductive dehalogenase-homologous genes in deep subseafloor sedimentary metagenomes.</title>
        <authorList>
            <person name="Kawai M."/>
            <person name="Futagami T."/>
            <person name="Toyoda A."/>
            <person name="Takaki Y."/>
            <person name="Nishi S."/>
            <person name="Hori S."/>
            <person name="Arai W."/>
            <person name="Tsubouchi T."/>
            <person name="Morono Y."/>
            <person name="Uchiyama I."/>
            <person name="Ito T."/>
            <person name="Fujiyama A."/>
            <person name="Inagaki F."/>
            <person name="Takami H."/>
        </authorList>
    </citation>
    <scope>NUCLEOTIDE SEQUENCE</scope>
    <source>
        <strain evidence="2">Expedition CK06-06</strain>
    </source>
</reference>
<proteinExistence type="predicted"/>
<accession>X1Q2I3</accession>
<evidence type="ECO:0000259" key="1">
    <source>
        <dbReference type="Pfam" id="PF00994"/>
    </source>
</evidence>
<dbReference type="PANTHER" id="PTHR13939:SF0">
    <property type="entry name" value="NMN AMIDOHYDROLASE-LIKE PROTEIN YFAY"/>
    <property type="match status" value="1"/>
</dbReference>
<comment type="caution">
    <text evidence="2">The sequence shown here is derived from an EMBL/GenBank/DDBJ whole genome shotgun (WGS) entry which is preliminary data.</text>
</comment>
<organism evidence="2">
    <name type="scientific">marine sediment metagenome</name>
    <dbReference type="NCBI Taxonomy" id="412755"/>
    <lineage>
        <taxon>unclassified sequences</taxon>
        <taxon>metagenomes</taxon>
        <taxon>ecological metagenomes</taxon>
    </lineage>
</organism>
<dbReference type="PANTHER" id="PTHR13939">
    <property type="entry name" value="NICOTINAMIDE-NUCLEOTIDE AMIDOHYDROLASE PNCC"/>
    <property type="match status" value="1"/>
</dbReference>
<protein>
    <recommendedName>
        <fullName evidence="1">MoaB/Mog domain-containing protein</fullName>
    </recommendedName>
</protein>
<evidence type="ECO:0000313" key="2">
    <source>
        <dbReference type="EMBL" id="GAI45295.1"/>
    </source>
</evidence>
<dbReference type="AlphaFoldDB" id="X1Q2I3"/>